<dbReference type="InterPro" id="IPR018247">
    <property type="entry name" value="EF_Hand_1_Ca_BS"/>
</dbReference>
<dbReference type="PROSITE" id="PS00018">
    <property type="entry name" value="EF_HAND_1"/>
    <property type="match status" value="1"/>
</dbReference>
<proteinExistence type="predicted"/>
<dbReference type="InParanoid" id="A0A1Z5JZ21"/>
<reference evidence="3 4" key="1">
    <citation type="journal article" date="2015" name="Plant Cell">
        <title>Oil accumulation by the oleaginous diatom Fistulifera solaris as revealed by the genome and transcriptome.</title>
        <authorList>
            <person name="Tanaka T."/>
            <person name="Maeda Y."/>
            <person name="Veluchamy A."/>
            <person name="Tanaka M."/>
            <person name="Abida H."/>
            <person name="Marechal E."/>
            <person name="Bowler C."/>
            <person name="Muto M."/>
            <person name="Sunaga Y."/>
            <person name="Tanaka M."/>
            <person name="Yoshino T."/>
            <person name="Taniguchi T."/>
            <person name="Fukuda Y."/>
            <person name="Nemoto M."/>
            <person name="Matsumoto M."/>
            <person name="Wong P.S."/>
            <person name="Aburatani S."/>
            <person name="Fujibuchi W."/>
        </authorList>
    </citation>
    <scope>NUCLEOTIDE SEQUENCE [LARGE SCALE GENOMIC DNA]</scope>
    <source>
        <strain evidence="3 4">JPCC DA0580</strain>
    </source>
</reference>
<gene>
    <name evidence="3" type="ORF">FisN_15Lu340</name>
</gene>
<feature type="domain" description="CRAL-TRIO" evidence="2">
    <location>
        <begin position="707"/>
        <end position="789"/>
    </location>
</feature>
<evidence type="ECO:0000256" key="1">
    <source>
        <dbReference type="SAM" id="Coils"/>
    </source>
</evidence>
<dbReference type="Proteomes" id="UP000198406">
    <property type="component" value="Unassembled WGS sequence"/>
</dbReference>
<organism evidence="3 4">
    <name type="scientific">Fistulifera solaris</name>
    <name type="common">Oleaginous diatom</name>
    <dbReference type="NCBI Taxonomy" id="1519565"/>
    <lineage>
        <taxon>Eukaryota</taxon>
        <taxon>Sar</taxon>
        <taxon>Stramenopiles</taxon>
        <taxon>Ochrophyta</taxon>
        <taxon>Bacillariophyta</taxon>
        <taxon>Bacillariophyceae</taxon>
        <taxon>Bacillariophycidae</taxon>
        <taxon>Naviculales</taxon>
        <taxon>Naviculaceae</taxon>
        <taxon>Fistulifera</taxon>
    </lineage>
</organism>
<evidence type="ECO:0000313" key="3">
    <source>
        <dbReference type="EMBL" id="GAX19169.1"/>
    </source>
</evidence>
<name>A0A1Z5JZ21_FISSO</name>
<dbReference type="Pfam" id="PF13716">
    <property type="entry name" value="CRAL_TRIO_2"/>
    <property type="match status" value="1"/>
</dbReference>
<protein>
    <recommendedName>
        <fullName evidence="2">CRAL-TRIO domain-containing protein</fullName>
    </recommendedName>
</protein>
<evidence type="ECO:0000259" key="2">
    <source>
        <dbReference type="Pfam" id="PF13716"/>
    </source>
</evidence>
<evidence type="ECO:0000313" key="4">
    <source>
        <dbReference type="Proteomes" id="UP000198406"/>
    </source>
</evidence>
<dbReference type="AlphaFoldDB" id="A0A1Z5JZ21"/>
<feature type="coiled-coil region" evidence="1">
    <location>
        <begin position="922"/>
        <end position="966"/>
    </location>
</feature>
<dbReference type="InterPro" id="IPR001251">
    <property type="entry name" value="CRAL-TRIO_dom"/>
</dbReference>
<comment type="caution">
    <text evidence="3">The sequence shown here is derived from an EMBL/GenBank/DDBJ whole genome shotgun (WGS) entry which is preliminary data.</text>
</comment>
<dbReference type="EMBL" id="BDSP01000135">
    <property type="protein sequence ID" value="GAX19169.1"/>
    <property type="molecule type" value="Genomic_DNA"/>
</dbReference>
<accession>A0A1Z5JZ21</accession>
<keyword evidence="1" id="KW-0175">Coiled coil</keyword>
<keyword evidence="4" id="KW-1185">Reference proteome</keyword>
<sequence>MFYAATQNQQSSQDDVKAAISSFFFQRRALEQLRDSLTLIPLQKQSAYREALVRCPQLVETESDPMQFLHFANFNFWSAAERLVTYWEKRREVFGERAFLPLLDLSGNGALTAEDVQLIVTGSFLLTAEDTVVVDRSLEPECAELSIESQIRRNVFLYQLLAQHQVVAMQGCKFVVRYKRFKLMDQRVAAKSSEICTTAFPIRIKAVHMVFAADFQLGFIQNAVSLLCKLWGMSSCNLFLHHCETPELALMKLVPHGLLPSALPLSLGGTYNLGVDFVRFLIKLGFTSRSGNESSVMCDASSISLTSSTHSDHDFAGGVSARHMESFKEAMNLLPDTDKSAYLLAMQRVPDLVEDESPPTLFMEFSDCDAWAAATRLCNYWKHRFHVFGDRALLPLTLKGAMGPDGEKAAGVGVHYLLQNDKYGRTVWCAESFLKMDSDPEVDYNMRAKMYFYIASKIFKNPNSVRNGVIGIPLISEIEIPLIDPRWIANLIRSGKMFKECFPIRPAGTQVIYKSSGGPLSNIVISIFLRLYSSLLGDPVNIHVYSDSQSLKQLQEKFEAIGITKEGLPKKVGGQQGPAEFLSRQQREENRNISSVATEVNKSAIKAMRTALSCIQDGSKVAYLEAANKCPNIADQESVWECFLRFTDCDATKAATMYANYWEVRKELFGDRAVLPLNQTFEGVLERKDVAVLQTGYFMQLPCVESGESVLYVDGTKLQRSSSSLSRARCKFYMLSIMAENPLSQTRGFNLLYFLSDPSFDRVFKDHFFETILPVMPIRVNHVHVLALNMNSRDASHDDGHSVEARLKETMHILDFQRSVGLCSVDAHIGTSREDLLRRLVSHGYSKEGLPKTVFGELSFDDFVKWQELRVRYEWGLFTNSREQEQSSKYLIPRNKLLLHEEDSEKVERKRRMTIILSRRKRERERMSLESLQEEAMEQTDRNRKLQRQNEVLQNLLEKANDLIKNTPL</sequence>